<comment type="caution">
    <text evidence="6">The sequence shown here is derived from an EMBL/GenBank/DDBJ whole genome shotgun (WGS) entry which is preliminary data.</text>
</comment>
<dbReference type="Gene3D" id="3.60.15.10">
    <property type="entry name" value="Ribonuclease Z/Hydroxyacylglutathione hydrolase-like"/>
    <property type="match status" value="1"/>
</dbReference>
<dbReference type="GO" id="GO:0016787">
    <property type="term" value="F:hydrolase activity"/>
    <property type="evidence" value="ECO:0007669"/>
    <property type="project" value="UniProtKB-KW"/>
</dbReference>
<dbReference type="SUPFAM" id="SSF56281">
    <property type="entry name" value="Metallo-hydrolase/oxidoreductase"/>
    <property type="match status" value="1"/>
</dbReference>
<name>A0A839K375_9FIRM</name>
<dbReference type="AlphaFoldDB" id="A0A839K375"/>
<keyword evidence="3 6" id="KW-0378">Hydrolase</keyword>
<reference evidence="6 7" key="1">
    <citation type="submission" date="2020-07" db="EMBL/GenBank/DDBJ databases">
        <title>Characterization and genome sequencing of isolate MD1, a novel member within the family Lachnospiraceae.</title>
        <authorList>
            <person name="Rettenmaier R."/>
            <person name="Di Bello L."/>
            <person name="Zinser C."/>
            <person name="Scheitz K."/>
            <person name="Liebl W."/>
            <person name="Zverlov V."/>
        </authorList>
    </citation>
    <scope>NUCLEOTIDE SEQUENCE [LARGE SCALE GENOMIC DNA]</scope>
    <source>
        <strain evidence="6 7">MD1</strain>
    </source>
</reference>
<evidence type="ECO:0000256" key="1">
    <source>
        <dbReference type="ARBA" id="ARBA00001947"/>
    </source>
</evidence>
<evidence type="ECO:0000313" key="7">
    <source>
        <dbReference type="Proteomes" id="UP000574276"/>
    </source>
</evidence>
<dbReference type="InterPro" id="IPR001279">
    <property type="entry name" value="Metallo-B-lactamas"/>
</dbReference>
<protein>
    <submittedName>
        <fullName evidence="6">MBL fold metallo-hydrolase</fullName>
    </submittedName>
</protein>
<evidence type="ECO:0000256" key="4">
    <source>
        <dbReference type="ARBA" id="ARBA00022833"/>
    </source>
</evidence>
<dbReference type="PANTHER" id="PTHR46233:SF3">
    <property type="entry name" value="HYDROXYACYLGLUTATHIONE HYDROLASE GLOC"/>
    <property type="match status" value="1"/>
</dbReference>
<evidence type="ECO:0000256" key="3">
    <source>
        <dbReference type="ARBA" id="ARBA00022801"/>
    </source>
</evidence>
<dbReference type="EMBL" id="JACEGA010000001">
    <property type="protein sequence ID" value="MBB2184363.1"/>
    <property type="molecule type" value="Genomic_DNA"/>
</dbReference>
<dbReference type="Pfam" id="PF00753">
    <property type="entry name" value="Lactamase_B"/>
    <property type="match status" value="1"/>
</dbReference>
<dbReference type="SMART" id="SM00849">
    <property type="entry name" value="Lactamase_B"/>
    <property type="match status" value="1"/>
</dbReference>
<evidence type="ECO:0000259" key="5">
    <source>
        <dbReference type="SMART" id="SM00849"/>
    </source>
</evidence>
<dbReference type="InterPro" id="IPR051453">
    <property type="entry name" value="MBL_Glyoxalase_II"/>
</dbReference>
<dbReference type="InterPro" id="IPR036866">
    <property type="entry name" value="RibonucZ/Hydroxyglut_hydro"/>
</dbReference>
<feature type="domain" description="Metallo-beta-lactamase" evidence="5">
    <location>
        <begin position="30"/>
        <end position="233"/>
    </location>
</feature>
<accession>A0A839K375</accession>
<dbReference type="GO" id="GO:0046872">
    <property type="term" value="F:metal ion binding"/>
    <property type="evidence" value="ECO:0007669"/>
    <property type="project" value="UniProtKB-KW"/>
</dbReference>
<keyword evidence="2" id="KW-0479">Metal-binding</keyword>
<dbReference type="PANTHER" id="PTHR46233">
    <property type="entry name" value="HYDROXYACYLGLUTATHIONE HYDROLASE GLOC"/>
    <property type="match status" value="1"/>
</dbReference>
<comment type="cofactor">
    <cofactor evidence="1">
        <name>Zn(2+)</name>
        <dbReference type="ChEBI" id="CHEBI:29105"/>
    </cofactor>
</comment>
<proteinExistence type="predicted"/>
<gene>
    <name evidence="6" type="ORF">H0486_15895</name>
</gene>
<sequence length="280" mass="32182">MQEFENFKSSAMAHLWINQTERYIKPFQIFGNLYYVGDSDICMHIIDTGNGLILCDAGNYGAEGMLVNAIWEAGFNPYDIKWLIISHGHVDHIGCAEFFRTMYGCKIYMGEPDARMLREQPELSLVGVSPSCTYQLFEPDEVIRDGEVRTFGNTTIEFYMVPGHTPGTLAYFFDVTDGKEKKRAGYYGGFGFNTLTKEHLIQAGDPVYKTRIIYQESLAKVRNQHVDIFMGNHTVNNQLLERRKRMLEHPEVNPFIDDKIWGAYLDEKLEALLKLCQEDN</sequence>
<keyword evidence="7" id="KW-1185">Reference proteome</keyword>
<evidence type="ECO:0000256" key="2">
    <source>
        <dbReference type="ARBA" id="ARBA00022723"/>
    </source>
</evidence>
<keyword evidence="4" id="KW-0862">Zinc</keyword>
<dbReference type="CDD" id="cd16280">
    <property type="entry name" value="metallo-hydrolase-like_MBL-fold"/>
    <property type="match status" value="1"/>
</dbReference>
<organism evidence="6 7">
    <name type="scientific">Variimorphobacter saccharofermentans</name>
    <dbReference type="NCBI Taxonomy" id="2755051"/>
    <lineage>
        <taxon>Bacteria</taxon>
        <taxon>Bacillati</taxon>
        <taxon>Bacillota</taxon>
        <taxon>Clostridia</taxon>
        <taxon>Lachnospirales</taxon>
        <taxon>Lachnospiraceae</taxon>
        <taxon>Variimorphobacter</taxon>
    </lineage>
</organism>
<evidence type="ECO:0000313" key="6">
    <source>
        <dbReference type="EMBL" id="MBB2184363.1"/>
    </source>
</evidence>
<dbReference type="Proteomes" id="UP000574276">
    <property type="component" value="Unassembled WGS sequence"/>
</dbReference>